<organism evidence="2 3">
    <name type="scientific">Macaca fascicularis</name>
    <name type="common">Crab-eating macaque</name>
    <name type="synonym">Cynomolgus monkey</name>
    <dbReference type="NCBI Taxonomy" id="9541"/>
    <lineage>
        <taxon>Eukaryota</taxon>
        <taxon>Metazoa</taxon>
        <taxon>Chordata</taxon>
        <taxon>Craniata</taxon>
        <taxon>Vertebrata</taxon>
        <taxon>Euteleostomi</taxon>
        <taxon>Mammalia</taxon>
        <taxon>Eutheria</taxon>
        <taxon>Euarchontoglires</taxon>
        <taxon>Primates</taxon>
        <taxon>Haplorrhini</taxon>
        <taxon>Catarrhini</taxon>
        <taxon>Cercopithecidae</taxon>
        <taxon>Cercopithecinae</taxon>
        <taxon>Macaca</taxon>
    </lineage>
</organism>
<proteinExistence type="predicted"/>
<evidence type="ECO:0000313" key="2">
    <source>
        <dbReference type="Ensembl" id="ENSMFAP00000059886.1"/>
    </source>
</evidence>
<dbReference type="PANTHER" id="PTHR12138">
    <property type="entry name" value="PRIMATE-EXPANDED PROTEIN FAMILY"/>
    <property type="match status" value="1"/>
</dbReference>
<reference evidence="2" key="3">
    <citation type="submission" date="2025-09" db="UniProtKB">
        <authorList>
            <consortium name="Ensembl"/>
        </authorList>
    </citation>
    <scope>IDENTIFICATION</scope>
</reference>
<dbReference type="Ensembl" id="ENSMFAT00000102335.1">
    <property type="protein sequence ID" value="ENSMFAP00000059886.1"/>
    <property type="gene ID" value="ENSMFAG00000064282.1"/>
</dbReference>
<protein>
    <submittedName>
        <fullName evidence="2">Uncharacterized protein</fullName>
    </submittedName>
</protein>
<sequence length="104" mass="11044">MESCSILPRLECSGTISAHCGLRLPGSSNSPVSASRVAGTTGVCHHTRLILYFYRDGVSPCWPGWSPTPDSSDSSASAFQSAGNTGVSHHARHSSFFQNGLRYS</sequence>
<dbReference type="PRINTS" id="PR02045">
    <property type="entry name" value="F138DOMAIN"/>
</dbReference>
<reference evidence="2" key="2">
    <citation type="submission" date="2025-08" db="UniProtKB">
        <authorList>
            <consortium name="Ensembl"/>
        </authorList>
    </citation>
    <scope>IDENTIFICATION</scope>
</reference>
<feature type="region of interest" description="Disordered" evidence="1">
    <location>
        <begin position="66"/>
        <end position="90"/>
    </location>
</feature>
<keyword evidence="3" id="KW-1185">Reference proteome</keyword>
<evidence type="ECO:0000256" key="1">
    <source>
        <dbReference type="SAM" id="MobiDB-lite"/>
    </source>
</evidence>
<dbReference type="AlphaFoldDB" id="A0A7N9D7J6"/>
<accession>A0A7N9D7J6</accession>
<reference evidence="2 3" key="1">
    <citation type="submission" date="2013-03" db="EMBL/GenBank/DDBJ databases">
        <authorList>
            <person name="Warren W."/>
            <person name="Wilson R.K."/>
        </authorList>
    </citation>
    <scope>NUCLEOTIDE SEQUENCE</scope>
</reference>
<name>A0A7N9D7J6_MACFA</name>
<dbReference type="PANTHER" id="PTHR12138:SF133">
    <property type="entry name" value="SECRETED PROTEIN"/>
    <property type="match status" value="1"/>
</dbReference>
<evidence type="ECO:0000313" key="3">
    <source>
        <dbReference type="Proteomes" id="UP000233100"/>
    </source>
</evidence>
<dbReference type="Proteomes" id="UP000233100">
    <property type="component" value="Chromosome 1"/>
</dbReference>
<feature type="compositionally biased region" description="Low complexity" evidence="1">
    <location>
        <begin position="67"/>
        <end position="78"/>
    </location>
</feature>
<dbReference type="GeneTree" id="ENSGT01150000286943"/>